<reference evidence="1" key="1">
    <citation type="journal article" date="2012" name="Nature">
        <title>The oyster genome reveals stress adaptation and complexity of shell formation.</title>
        <authorList>
            <person name="Zhang G."/>
            <person name="Fang X."/>
            <person name="Guo X."/>
            <person name="Li L."/>
            <person name="Luo R."/>
            <person name="Xu F."/>
            <person name="Yang P."/>
            <person name="Zhang L."/>
            <person name="Wang X."/>
            <person name="Qi H."/>
            <person name="Xiong Z."/>
            <person name="Que H."/>
            <person name="Xie Y."/>
            <person name="Holland P.W."/>
            <person name="Paps J."/>
            <person name="Zhu Y."/>
            <person name="Wu F."/>
            <person name="Chen Y."/>
            <person name="Wang J."/>
            <person name="Peng C."/>
            <person name="Meng J."/>
            <person name="Yang L."/>
            <person name="Liu J."/>
            <person name="Wen B."/>
            <person name="Zhang N."/>
            <person name="Huang Z."/>
            <person name="Zhu Q."/>
            <person name="Feng Y."/>
            <person name="Mount A."/>
            <person name="Hedgecock D."/>
            <person name="Xu Z."/>
            <person name="Liu Y."/>
            <person name="Domazet-Loso T."/>
            <person name="Du Y."/>
            <person name="Sun X."/>
            <person name="Zhang S."/>
            <person name="Liu B."/>
            <person name="Cheng P."/>
            <person name="Jiang X."/>
            <person name="Li J."/>
            <person name="Fan D."/>
            <person name="Wang W."/>
            <person name="Fu W."/>
            <person name="Wang T."/>
            <person name="Wang B."/>
            <person name="Zhang J."/>
            <person name="Peng Z."/>
            <person name="Li Y."/>
            <person name="Li N."/>
            <person name="Wang J."/>
            <person name="Chen M."/>
            <person name="He Y."/>
            <person name="Tan F."/>
            <person name="Song X."/>
            <person name="Zheng Q."/>
            <person name="Huang R."/>
            <person name="Yang H."/>
            <person name="Du X."/>
            <person name="Chen L."/>
            <person name="Yang M."/>
            <person name="Gaffney P.M."/>
            <person name="Wang S."/>
            <person name="Luo L."/>
            <person name="She Z."/>
            <person name="Ming Y."/>
            <person name="Huang W."/>
            <person name="Zhang S."/>
            <person name="Huang B."/>
            <person name="Zhang Y."/>
            <person name="Qu T."/>
            <person name="Ni P."/>
            <person name="Miao G."/>
            <person name="Wang J."/>
            <person name="Wang Q."/>
            <person name="Steinberg C.E."/>
            <person name="Wang H."/>
            <person name="Li N."/>
            <person name="Qian L."/>
            <person name="Zhang G."/>
            <person name="Li Y."/>
            <person name="Yang H."/>
            <person name="Liu X."/>
            <person name="Wang J."/>
            <person name="Yin Y."/>
            <person name="Wang J."/>
        </authorList>
    </citation>
    <scope>NUCLEOTIDE SEQUENCE [LARGE SCALE GENOMIC DNA]</scope>
    <source>
        <strain evidence="1">05x7-T-G4-1.051#20</strain>
    </source>
</reference>
<dbReference type="Gene3D" id="2.60.120.260">
    <property type="entry name" value="Galactose-binding domain-like"/>
    <property type="match status" value="1"/>
</dbReference>
<dbReference type="EMBL" id="JH817528">
    <property type="protein sequence ID" value="EKC37915.1"/>
    <property type="molecule type" value="Genomic_DNA"/>
</dbReference>
<organism evidence="1">
    <name type="scientific">Magallana gigas</name>
    <name type="common">Pacific oyster</name>
    <name type="synonym">Crassostrea gigas</name>
    <dbReference type="NCBI Taxonomy" id="29159"/>
    <lineage>
        <taxon>Eukaryota</taxon>
        <taxon>Metazoa</taxon>
        <taxon>Spiralia</taxon>
        <taxon>Lophotrochozoa</taxon>
        <taxon>Mollusca</taxon>
        <taxon>Bivalvia</taxon>
        <taxon>Autobranchia</taxon>
        <taxon>Pteriomorphia</taxon>
        <taxon>Ostreida</taxon>
        <taxon>Ostreoidea</taxon>
        <taxon>Ostreidae</taxon>
        <taxon>Magallana</taxon>
    </lineage>
</organism>
<protein>
    <submittedName>
        <fullName evidence="1">Uncharacterized protein</fullName>
    </submittedName>
</protein>
<evidence type="ECO:0000313" key="1">
    <source>
        <dbReference type="EMBL" id="EKC37915.1"/>
    </source>
</evidence>
<gene>
    <name evidence="1" type="ORF">CGI_10018727</name>
</gene>
<dbReference type="InParanoid" id="K1R9P0"/>
<proteinExistence type="predicted"/>
<dbReference type="HOGENOM" id="CLU_2212457_0_0_1"/>
<dbReference type="AlphaFoldDB" id="K1R9P0"/>
<sequence length="107" mass="12403">MALDLTKDKSFKIANGSVVFGTLDSYENVALNKPAWQLYPYPGKPEWGAHRAVDGLYSNLSYWGEQCAISTGYQAAEWRHYNDEHTFAWLFWQDPWRKPTEARKKDA</sequence>
<name>K1R9P0_MAGGI</name>
<accession>K1R9P0</accession>